<proteinExistence type="predicted"/>
<organism evidence="2">
    <name type="scientific">Rhipicephalus zambeziensis</name>
    <dbReference type="NCBI Taxonomy" id="60191"/>
    <lineage>
        <taxon>Eukaryota</taxon>
        <taxon>Metazoa</taxon>
        <taxon>Ecdysozoa</taxon>
        <taxon>Arthropoda</taxon>
        <taxon>Chelicerata</taxon>
        <taxon>Arachnida</taxon>
        <taxon>Acari</taxon>
        <taxon>Parasitiformes</taxon>
        <taxon>Ixodida</taxon>
        <taxon>Ixodoidea</taxon>
        <taxon>Ixodidae</taxon>
        <taxon>Rhipicephalinae</taxon>
        <taxon>Rhipicephalus</taxon>
        <taxon>Rhipicephalus</taxon>
    </lineage>
</organism>
<name>A0A224YHZ1_9ACAR</name>
<accession>A0A224YHZ1</accession>
<reference evidence="2" key="1">
    <citation type="journal article" date="2017" name="Parasit. Vectors">
        <title>Sialotranscriptomics of Rhipicephalus zambeziensis reveals intricate expression profiles of secretory proteins and suggests tight temporal transcriptional regulation during blood-feeding.</title>
        <authorList>
            <person name="de Castro M.H."/>
            <person name="de Klerk D."/>
            <person name="Pienaar R."/>
            <person name="Rees D.J.G."/>
            <person name="Mans B.J."/>
        </authorList>
    </citation>
    <scope>NUCLEOTIDE SEQUENCE</scope>
    <source>
        <tissue evidence="2">Salivary glands</tissue>
    </source>
</reference>
<feature type="compositionally biased region" description="Basic and acidic residues" evidence="1">
    <location>
        <begin position="125"/>
        <end position="136"/>
    </location>
</feature>
<feature type="compositionally biased region" description="Basic and acidic residues" evidence="1">
    <location>
        <begin position="103"/>
        <end position="116"/>
    </location>
</feature>
<protein>
    <submittedName>
        <fullName evidence="2">Uncharacterized protein</fullName>
    </submittedName>
</protein>
<evidence type="ECO:0000313" key="2">
    <source>
        <dbReference type="EMBL" id="MAA13442.1"/>
    </source>
</evidence>
<dbReference type="EMBL" id="GFPF01002296">
    <property type="protein sequence ID" value="MAA13442.1"/>
    <property type="molecule type" value="Transcribed_RNA"/>
</dbReference>
<dbReference type="AlphaFoldDB" id="A0A224YHZ1"/>
<feature type="region of interest" description="Disordered" evidence="1">
    <location>
        <begin position="99"/>
        <end position="136"/>
    </location>
</feature>
<sequence>MRAPRSETMHACTASKTKIERHVYRGIQFGKALSICSVASHMRRELQAYRHGARCFFFMCHFNEVQFRDFCSNRRVALPTLVVFFFFFGLKGRGRAHARIRPRRQEQRQRRLEGRRAACAPRSHRGSERAVRDAADRASSAARRLRKMHARAKMAKSEEKFLGCRWRKFVISRVSPAATLLHRGRKYMCFYGVMAGNRKTSLYRGIRYMEVRYIQV</sequence>
<evidence type="ECO:0000256" key="1">
    <source>
        <dbReference type="SAM" id="MobiDB-lite"/>
    </source>
</evidence>